<dbReference type="InterPro" id="IPR017439">
    <property type="entry name" value="Amidohydrolase"/>
</dbReference>
<evidence type="ECO:0000313" key="3">
    <source>
        <dbReference type="Proteomes" id="UP000717696"/>
    </source>
</evidence>
<dbReference type="InterPro" id="IPR002933">
    <property type="entry name" value="Peptidase_M20"/>
</dbReference>
<comment type="similarity">
    <text evidence="1">Belongs to the peptidase M20A family.</text>
</comment>
<protein>
    <recommendedName>
        <fullName evidence="4">Peptidase M20 dimerisation domain-containing protein</fullName>
    </recommendedName>
</protein>
<gene>
    <name evidence="2" type="ORF">B0J13DRAFT_617463</name>
</gene>
<evidence type="ECO:0000256" key="1">
    <source>
        <dbReference type="ARBA" id="ARBA00006247"/>
    </source>
</evidence>
<proteinExistence type="inferred from homology"/>
<dbReference type="Proteomes" id="UP000717696">
    <property type="component" value="Unassembled WGS sequence"/>
</dbReference>
<dbReference type="PANTHER" id="PTHR11014">
    <property type="entry name" value="PEPTIDASE M20 FAMILY MEMBER"/>
    <property type="match status" value="1"/>
</dbReference>
<dbReference type="Pfam" id="PF01546">
    <property type="entry name" value="Peptidase_M20"/>
    <property type="match status" value="1"/>
</dbReference>
<dbReference type="GO" id="GO:0016787">
    <property type="term" value="F:hydrolase activity"/>
    <property type="evidence" value="ECO:0007669"/>
    <property type="project" value="InterPro"/>
</dbReference>
<reference evidence="2" key="1">
    <citation type="journal article" date="2021" name="Nat. Commun.">
        <title>Genetic determinants of endophytism in the Arabidopsis root mycobiome.</title>
        <authorList>
            <person name="Mesny F."/>
            <person name="Miyauchi S."/>
            <person name="Thiergart T."/>
            <person name="Pickel B."/>
            <person name="Atanasova L."/>
            <person name="Karlsson M."/>
            <person name="Huettel B."/>
            <person name="Barry K.W."/>
            <person name="Haridas S."/>
            <person name="Chen C."/>
            <person name="Bauer D."/>
            <person name="Andreopoulos W."/>
            <person name="Pangilinan J."/>
            <person name="LaButti K."/>
            <person name="Riley R."/>
            <person name="Lipzen A."/>
            <person name="Clum A."/>
            <person name="Drula E."/>
            <person name="Henrissat B."/>
            <person name="Kohler A."/>
            <person name="Grigoriev I.V."/>
            <person name="Martin F.M."/>
            <person name="Hacquard S."/>
        </authorList>
    </citation>
    <scope>NUCLEOTIDE SEQUENCE</scope>
    <source>
        <strain evidence="2">MPI-CAGE-AT-0021</strain>
    </source>
</reference>
<dbReference type="Gene3D" id="3.40.630.10">
    <property type="entry name" value="Zn peptidases"/>
    <property type="match status" value="1"/>
</dbReference>
<dbReference type="OrthoDB" id="6119954at2759"/>
<sequence length="269" mass="28812">MVLGHKPDLALFEALSRTFHWNADPSSREYHTTGHIASALAAMVLRFECQVGGAGVAGVLSGGKDDKTILPRAELDQLTMHVCGHDLHIACLLAAAALFQDARAEWNGTVTILFLHNEEHTGGAQAVTDGGLSSQVSVPCIVLGQHSGRLKACTLDALRIAGLRSQPSRNIDPVKLASKIIVKFEDLAKEIAGDHTTDEATIRQTFASFFGDSNLRNALAQVFDNSIRTDTFLDKIPICHSIFNSPTLYLTLEVGIGALALATLTFLVG</sequence>
<dbReference type="AlphaFoldDB" id="A0A9P9F9U5"/>
<dbReference type="EMBL" id="JAGMUU010000003">
    <property type="protein sequence ID" value="KAH7157360.1"/>
    <property type="molecule type" value="Genomic_DNA"/>
</dbReference>
<dbReference type="SUPFAM" id="SSF53187">
    <property type="entry name" value="Zn-dependent exopeptidases"/>
    <property type="match status" value="1"/>
</dbReference>
<name>A0A9P9F9U5_9HYPO</name>
<comment type="caution">
    <text evidence="2">The sequence shown here is derived from an EMBL/GenBank/DDBJ whole genome shotgun (WGS) entry which is preliminary data.</text>
</comment>
<keyword evidence="3" id="KW-1185">Reference proteome</keyword>
<evidence type="ECO:0008006" key="4">
    <source>
        <dbReference type="Google" id="ProtNLM"/>
    </source>
</evidence>
<evidence type="ECO:0000313" key="2">
    <source>
        <dbReference type="EMBL" id="KAH7157360.1"/>
    </source>
</evidence>
<dbReference type="PANTHER" id="PTHR11014:SF63">
    <property type="entry name" value="METALLOPEPTIDASE, PUTATIVE (AFU_ORTHOLOGUE AFUA_6G09600)-RELATED"/>
    <property type="match status" value="1"/>
</dbReference>
<accession>A0A9P9F9U5</accession>
<organism evidence="2 3">
    <name type="scientific">Dactylonectria estremocensis</name>
    <dbReference type="NCBI Taxonomy" id="1079267"/>
    <lineage>
        <taxon>Eukaryota</taxon>
        <taxon>Fungi</taxon>
        <taxon>Dikarya</taxon>
        <taxon>Ascomycota</taxon>
        <taxon>Pezizomycotina</taxon>
        <taxon>Sordariomycetes</taxon>
        <taxon>Hypocreomycetidae</taxon>
        <taxon>Hypocreales</taxon>
        <taxon>Nectriaceae</taxon>
        <taxon>Dactylonectria</taxon>
    </lineage>
</organism>